<dbReference type="InterPro" id="IPR046820">
    <property type="entry name" value="MmeI_TRD"/>
</dbReference>
<dbReference type="Gene3D" id="3.40.50.150">
    <property type="entry name" value="Vaccinia Virus protein VP39"/>
    <property type="match status" value="1"/>
</dbReference>
<dbReference type="GO" id="GO:0032259">
    <property type="term" value="P:methylation"/>
    <property type="evidence" value="ECO:0007669"/>
    <property type="project" value="UniProtKB-KW"/>
</dbReference>
<dbReference type="InterPro" id="IPR002052">
    <property type="entry name" value="DNA_methylase_N6_adenine_CS"/>
</dbReference>
<comment type="caution">
    <text evidence="9">The sequence shown here is derived from an EMBL/GenBank/DDBJ whole genome shotgun (WGS) entry which is preliminary data.</text>
</comment>
<evidence type="ECO:0000259" key="7">
    <source>
        <dbReference type="Pfam" id="PF07669"/>
    </source>
</evidence>
<evidence type="ECO:0000256" key="4">
    <source>
        <dbReference type="ARBA" id="ARBA00022691"/>
    </source>
</evidence>
<dbReference type="OrthoDB" id="4280289at2"/>
<evidence type="ECO:0000259" key="8">
    <source>
        <dbReference type="Pfam" id="PF20466"/>
    </source>
</evidence>
<evidence type="ECO:0000256" key="3">
    <source>
        <dbReference type="ARBA" id="ARBA00022679"/>
    </source>
</evidence>
<dbReference type="SUPFAM" id="SSF53335">
    <property type="entry name" value="S-adenosyl-L-methionine-dependent methyltransferases"/>
    <property type="match status" value="1"/>
</dbReference>
<dbReference type="Pfam" id="PF07669">
    <property type="entry name" value="Eco57I"/>
    <property type="match status" value="1"/>
</dbReference>
<dbReference type="AlphaFoldDB" id="A0A1J4N574"/>
<dbReference type="PRINTS" id="PR00507">
    <property type="entry name" value="N12N6MTFRASE"/>
</dbReference>
<keyword evidence="2" id="KW-0489">Methyltransferase</keyword>
<dbReference type="REBASE" id="177942">
    <property type="entry name" value="NluBAFBORF10650P"/>
</dbReference>
<dbReference type="Pfam" id="PF20466">
    <property type="entry name" value="MmeI_TRD"/>
    <property type="match status" value="1"/>
</dbReference>
<comment type="catalytic activity">
    <reaction evidence="5">
        <text>a 2'-deoxyadenosine in DNA + S-adenosyl-L-methionine = an N(6)-methyl-2'-deoxyadenosine in DNA + S-adenosyl-L-homocysteine + H(+)</text>
        <dbReference type="Rhea" id="RHEA:15197"/>
        <dbReference type="Rhea" id="RHEA-COMP:12418"/>
        <dbReference type="Rhea" id="RHEA-COMP:12419"/>
        <dbReference type="ChEBI" id="CHEBI:15378"/>
        <dbReference type="ChEBI" id="CHEBI:57856"/>
        <dbReference type="ChEBI" id="CHEBI:59789"/>
        <dbReference type="ChEBI" id="CHEBI:90615"/>
        <dbReference type="ChEBI" id="CHEBI:90616"/>
        <dbReference type="EC" id="2.1.1.72"/>
    </reaction>
</comment>
<dbReference type="GO" id="GO:0009007">
    <property type="term" value="F:site-specific DNA-methyltransferase (adenine-specific) activity"/>
    <property type="evidence" value="ECO:0007669"/>
    <property type="project" value="UniProtKB-EC"/>
</dbReference>
<reference evidence="9" key="1">
    <citation type="submission" date="2016-10" db="EMBL/GenBank/DDBJ databases">
        <title>Draft Genome Sequence of Nocardioides luteus Strain BAFB, an Alkane-Degrading Bacterium Isolated from JP-7 Polluted Soil.</title>
        <authorList>
            <person name="Brown L."/>
            <person name="Ruiz O.N."/>
            <person name="Gunasekera T."/>
        </authorList>
    </citation>
    <scope>NUCLEOTIDE SEQUENCE [LARGE SCALE GENOMIC DNA]</scope>
    <source>
        <strain evidence="9">BAFB</strain>
    </source>
</reference>
<keyword evidence="3" id="KW-0808">Transferase</keyword>
<dbReference type="InterPro" id="IPR050953">
    <property type="entry name" value="N4_N6_ade-DNA_methylase"/>
</dbReference>
<keyword evidence="4" id="KW-0949">S-adenosyl-L-methionine</keyword>
<evidence type="ECO:0000313" key="9">
    <source>
        <dbReference type="EMBL" id="OIJ26700.1"/>
    </source>
</evidence>
<evidence type="ECO:0000256" key="6">
    <source>
        <dbReference type="SAM" id="MobiDB-lite"/>
    </source>
</evidence>
<accession>A0A1J4N574</accession>
<evidence type="ECO:0000256" key="1">
    <source>
        <dbReference type="ARBA" id="ARBA00011900"/>
    </source>
</evidence>
<dbReference type="PANTHER" id="PTHR33841">
    <property type="entry name" value="DNA METHYLTRANSFERASE YEEA-RELATED"/>
    <property type="match status" value="1"/>
</dbReference>
<feature type="domain" description="Type II methyltransferase M.TaqI-like" evidence="7">
    <location>
        <begin position="164"/>
        <end position="346"/>
    </location>
</feature>
<feature type="domain" description="MmeI-like target recognition" evidence="8">
    <location>
        <begin position="437"/>
        <end position="617"/>
    </location>
</feature>
<organism evidence="9 10">
    <name type="scientific">Nocardioides luteus</name>
    <dbReference type="NCBI Taxonomy" id="1844"/>
    <lineage>
        <taxon>Bacteria</taxon>
        <taxon>Bacillati</taxon>
        <taxon>Actinomycetota</taxon>
        <taxon>Actinomycetes</taxon>
        <taxon>Propionibacteriales</taxon>
        <taxon>Nocardioidaceae</taxon>
        <taxon>Nocardioides</taxon>
    </lineage>
</organism>
<dbReference type="InterPro" id="IPR011639">
    <property type="entry name" value="MethylTrfase_TaqI-like_dom"/>
</dbReference>
<dbReference type="RefSeq" id="WP_052693449.1">
    <property type="nucleotide sequence ID" value="NZ_JZDQ02000013.1"/>
</dbReference>
<dbReference type="EC" id="2.1.1.72" evidence="1"/>
<dbReference type="EMBL" id="JZDQ02000013">
    <property type="protein sequence ID" value="OIJ26700.1"/>
    <property type="molecule type" value="Genomic_DNA"/>
</dbReference>
<dbReference type="InterPro" id="IPR029063">
    <property type="entry name" value="SAM-dependent_MTases_sf"/>
</dbReference>
<dbReference type="STRING" id="1844.UG56_010650"/>
<name>A0A1J4N574_9ACTN</name>
<dbReference type="GO" id="GO:0006304">
    <property type="term" value="P:DNA modification"/>
    <property type="evidence" value="ECO:0007669"/>
    <property type="project" value="InterPro"/>
</dbReference>
<feature type="region of interest" description="Disordered" evidence="6">
    <location>
        <begin position="721"/>
        <end position="765"/>
    </location>
</feature>
<dbReference type="Proteomes" id="UP000033772">
    <property type="component" value="Unassembled WGS sequence"/>
</dbReference>
<evidence type="ECO:0000256" key="5">
    <source>
        <dbReference type="ARBA" id="ARBA00047942"/>
    </source>
</evidence>
<keyword evidence="10" id="KW-1185">Reference proteome</keyword>
<dbReference type="PANTHER" id="PTHR33841:SF1">
    <property type="entry name" value="DNA METHYLTRANSFERASE A"/>
    <property type="match status" value="1"/>
</dbReference>
<dbReference type="GO" id="GO:0003676">
    <property type="term" value="F:nucleic acid binding"/>
    <property type="evidence" value="ECO:0007669"/>
    <property type="project" value="InterPro"/>
</dbReference>
<proteinExistence type="predicted"/>
<evidence type="ECO:0000313" key="10">
    <source>
        <dbReference type="Proteomes" id="UP000033772"/>
    </source>
</evidence>
<protein>
    <recommendedName>
        <fullName evidence="1">site-specific DNA-methyltransferase (adenine-specific)</fullName>
        <ecNumber evidence="1">2.1.1.72</ecNumber>
    </recommendedName>
</protein>
<gene>
    <name evidence="9" type="ORF">UG56_010650</name>
</gene>
<dbReference type="PROSITE" id="PS00092">
    <property type="entry name" value="N6_MTASE"/>
    <property type="match status" value="1"/>
</dbReference>
<sequence>MITARALRSRARSAVAELGGGPSAVAVVMRRVVAAFAEARGMAVTEEALDAAGLLPCADDRSSSDRLLSDYLFQDKVEVDDLVLEEIGYVYEALLEDSSRRDNGAHYTPPELADEVVAHALAPVASADATVVDIAAGTGVFLLASARYLASSCRLPVAEVVTRCLYGADIDPVAVDIAKLSLWLLCEDPSLPLTFLDDRILCGNSLVGIVDADELPAGVADPTAYADAMVAVALPLGGRPGKRLEEAYAALSRARRLPVPSVRPIHWALAAPEVMARGGFDAVVGNPPYLGVKRVRDAIGRELRDYLAHTLAAGTTRRADYVIYFLLRAAALSRGEIGLITTDSISEGDTARFGLGALLDRGWQVARAERSAPWPTAGVRFAKIWLTTRPLDSAWLDGRSVPAITGTLEDGFSLPEPARLALDVPLPHGYQGTIVLGRSLVLTPAEAEALCRGPLGHTVRPYLSGEDLVTPCGSTASRFVIDVGKLGLEELAEDRPLARRVRSKVRAERRRQFVKYPQLKERWWGFLSPVDELYRDAAELSHVIAFSKHSKHLWPVLVGADHVFSNGLVVYPTQDAAAYAFLASDLHRVWAMRAGGTMLNTAYRYNPSRLRATYPFPADLGPLRPVGAALLAALDRVGDERRIGITGVLNLVGDPTVHDPATADLRQAIADVNHATARLHGIDESLATPDLTPSGFGLTPARQRALMAALIAQNLTLAEASQASAETSGTSAEASGTSAEASLPSGEASGTSAEASGTSAETSLR</sequence>
<evidence type="ECO:0000256" key="2">
    <source>
        <dbReference type="ARBA" id="ARBA00022603"/>
    </source>
</evidence>